<dbReference type="InterPro" id="IPR000515">
    <property type="entry name" value="MetI-like"/>
</dbReference>
<evidence type="ECO:0000256" key="5">
    <source>
        <dbReference type="ARBA" id="ARBA00022989"/>
    </source>
</evidence>
<keyword evidence="10" id="KW-1185">Reference proteome</keyword>
<protein>
    <submittedName>
        <fullName evidence="9">Carbohydrate ABC transporter permease</fullName>
    </submittedName>
</protein>
<dbReference type="Gene3D" id="1.10.3720.10">
    <property type="entry name" value="MetI-like"/>
    <property type="match status" value="1"/>
</dbReference>
<sequence length="280" mass="31951">MQEKNKFWGGFAKLVSLNVVLTLMAVLLVLPFTWMVLASLKVLDEIGYDSWLPEVCQWHNYHDVFTMKGIFFGRWYWNTVFTSCWITFLQVFTSSLAAFSFSRLRWKGRDQVFFLYLATMMLPGLVMMIPNYQNMILLGLVDSYTGLILPAAFSAFGTFLMRQFMMNIPKSLDEAAEIDGATKWQLYWDVVLPLARPALVTLTIFTFIGSYNNLFWPLVLMKTPDKYTLPIGMLAFQSSQGQQTNLLMAAVAMSVIPMIIIFVLMQKQLVKGIMLGGVKG</sequence>
<evidence type="ECO:0000256" key="1">
    <source>
        <dbReference type="ARBA" id="ARBA00004651"/>
    </source>
</evidence>
<feature type="transmembrane region" description="Helical" evidence="7">
    <location>
        <begin position="75"/>
        <end position="101"/>
    </location>
</feature>
<evidence type="ECO:0000256" key="4">
    <source>
        <dbReference type="ARBA" id="ARBA00022692"/>
    </source>
</evidence>
<dbReference type="SUPFAM" id="SSF161098">
    <property type="entry name" value="MetI-like"/>
    <property type="match status" value="1"/>
</dbReference>
<evidence type="ECO:0000313" key="9">
    <source>
        <dbReference type="EMBL" id="MST96904.1"/>
    </source>
</evidence>
<feature type="transmembrane region" description="Helical" evidence="7">
    <location>
        <begin position="246"/>
        <end position="265"/>
    </location>
</feature>
<keyword evidence="3" id="KW-1003">Cell membrane</keyword>
<keyword evidence="2 7" id="KW-0813">Transport</keyword>
<feature type="domain" description="ABC transmembrane type-1" evidence="8">
    <location>
        <begin position="76"/>
        <end position="265"/>
    </location>
</feature>
<evidence type="ECO:0000259" key="8">
    <source>
        <dbReference type="PROSITE" id="PS50928"/>
    </source>
</evidence>
<dbReference type="AlphaFoldDB" id="A0A844G1S6"/>
<evidence type="ECO:0000256" key="3">
    <source>
        <dbReference type="ARBA" id="ARBA00022475"/>
    </source>
</evidence>
<feature type="transmembrane region" description="Helical" evidence="7">
    <location>
        <begin position="113"/>
        <end position="132"/>
    </location>
</feature>
<dbReference type="PANTHER" id="PTHR43744">
    <property type="entry name" value="ABC TRANSPORTER PERMEASE PROTEIN MG189-RELATED-RELATED"/>
    <property type="match status" value="1"/>
</dbReference>
<dbReference type="InterPro" id="IPR035906">
    <property type="entry name" value="MetI-like_sf"/>
</dbReference>
<keyword evidence="4 7" id="KW-0812">Transmembrane</keyword>
<evidence type="ECO:0000256" key="7">
    <source>
        <dbReference type="RuleBase" id="RU363032"/>
    </source>
</evidence>
<dbReference type="EMBL" id="VUNS01000006">
    <property type="protein sequence ID" value="MST96904.1"/>
    <property type="molecule type" value="Genomic_DNA"/>
</dbReference>
<dbReference type="RefSeq" id="WP_154417694.1">
    <property type="nucleotide sequence ID" value="NZ_VUNS01000006.1"/>
</dbReference>
<comment type="subcellular location">
    <subcellularLocation>
        <location evidence="1 7">Cell membrane</location>
        <topology evidence="1 7">Multi-pass membrane protein</topology>
    </subcellularLocation>
</comment>
<comment type="similarity">
    <text evidence="7">Belongs to the binding-protein-dependent transport system permease family.</text>
</comment>
<dbReference type="Proteomes" id="UP000435649">
    <property type="component" value="Unassembled WGS sequence"/>
</dbReference>
<keyword evidence="6 7" id="KW-0472">Membrane</keyword>
<proteinExistence type="inferred from homology"/>
<gene>
    <name evidence="9" type="ORF">FYJ85_07560</name>
</gene>
<evidence type="ECO:0000256" key="2">
    <source>
        <dbReference type="ARBA" id="ARBA00022448"/>
    </source>
</evidence>
<evidence type="ECO:0000313" key="10">
    <source>
        <dbReference type="Proteomes" id="UP000435649"/>
    </source>
</evidence>
<feature type="transmembrane region" description="Helical" evidence="7">
    <location>
        <begin position="186"/>
        <end position="211"/>
    </location>
</feature>
<keyword evidence="5 7" id="KW-1133">Transmembrane helix</keyword>
<feature type="transmembrane region" description="Helical" evidence="7">
    <location>
        <begin position="12"/>
        <end position="34"/>
    </location>
</feature>
<accession>A0A844G1S6</accession>
<name>A0A844G1S6_9BACT</name>
<dbReference type="CDD" id="cd06261">
    <property type="entry name" value="TM_PBP2"/>
    <property type="match status" value="1"/>
</dbReference>
<evidence type="ECO:0000256" key="6">
    <source>
        <dbReference type="ARBA" id="ARBA00023136"/>
    </source>
</evidence>
<dbReference type="GO" id="GO:0055085">
    <property type="term" value="P:transmembrane transport"/>
    <property type="evidence" value="ECO:0007669"/>
    <property type="project" value="InterPro"/>
</dbReference>
<feature type="transmembrane region" description="Helical" evidence="7">
    <location>
        <begin position="144"/>
        <end position="165"/>
    </location>
</feature>
<dbReference type="PANTHER" id="PTHR43744:SF12">
    <property type="entry name" value="ABC TRANSPORTER PERMEASE PROTEIN MG189-RELATED"/>
    <property type="match status" value="1"/>
</dbReference>
<dbReference type="GO" id="GO:0005886">
    <property type="term" value="C:plasma membrane"/>
    <property type="evidence" value="ECO:0007669"/>
    <property type="project" value="UniProtKB-SubCell"/>
</dbReference>
<reference evidence="9 10" key="1">
    <citation type="submission" date="2019-08" db="EMBL/GenBank/DDBJ databases">
        <title>In-depth cultivation of the pig gut microbiome towards novel bacterial diversity and tailored functional studies.</title>
        <authorList>
            <person name="Wylensek D."/>
            <person name="Hitch T.C.A."/>
            <person name="Clavel T."/>
        </authorList>
    </citation>
    <scope>NUCLEOTIDE SEQUENCE [LARGE SCALE GENOMIC DNA]</scope>
    <source>
        <strain evidence="9 10">BBE-744-WT-12</strain>
    </source>
</reference>
<comment type="caution">
    <text evidence="9">The sequence shown here is derived from an EMBL/GenBank/DDBJ whole genome shotgun (WGS) entry which is preliminary data.</text>
</comment>
<dbReference type="Pfam" id="PF00528">
    <property type="entry name" value="BPD_transp_1"/>
    <property type="match status" value="1"/>
</dbReference>
<dbReference type="PROSITE" id="PS50928">
    <property type="entry name" value="ABC_TM1"/>
    <property type="match status" value="1"/>
</dbReference>
<organism evidence="9 10">
    <name type="scientific">Victivallis lenta</name>
    <dbReference type="NCBI Taxonomy" id="2606640"/>
    <lineage>
        <taxon>Bacteria</taxon>
        <taxon>Pseudomonadati</taxon>
        <taxon>Lentisphaerota</taxon>
        <taxon>Lentisphaeria</taxon>
        <taxon>Victivallales</taxon>
        <taxon>Victivallaceae</taxon>
        <taxon>Victivallis</taxon>
    </lineage>
</organism>